<dbReference type="CDD" id="cd08589">
    <property type="entry name" value="PI-PLCc_SaPLC1_like"/>
    <property type="match status" value="1"/>
</dbReference>
<dbReference type="RefSeq" id="WP_106177402.1">
    <property type="nucleotide sequence ID" value="NZ_PVNH01000002.1"/>
</dbReference>
<evidence type="ECO:0000256" key="1">
    <source>
        <dbReference type="SAM" id="SignalP"/>
    </source>
</evidence>
<dbReference type="GO" id="GO:0008081">
    <property type="term" value="F:phosphoric diester hydrolase activity"/>
    <property type="evidence" value="ECO:0007669"/>
    <property type="project" value="InterPro"/>
</dbReference>
<dbReference type="InterPro" id="IPR032075">
    <property type="entry name" value="PI-PLC-C1"/>
</dbReference>
<dbReference type="SUPFAM" id="SSF51695">
    <property type="entry name" value="PLC-like phosphodiesterases"/>
    <property type="match status" value="1"/>
</dbReference>
<evidence type="ECO:0000313" key="2">
    <source>
        <dbReference type="EMBL" id="PRX50304.1"/>
    </source>
</evidence>
<dbReference type="PROSITE" id="PS50007">
    <property type="entry name" value="PIPLC_X_DOMAIN"/>
    <property type="match status" value="1"/>
</dbReference>
<dbReference type="EMBL" id="PVNH01000002">
    <property type="protein sequence ID" value="PRX50304.1"/>
    <property type="molecule type" value="Genomic_DNA"/>
</dbReference>
<feature type="signal peptide" evidence="1">
    <location>
        <begin position="1"/>
        <end position="23"/>
    </location>
</feature>
<dbReference type="Proteomes" id="UP000238362">
    <property type="component" value="Unassembled WGS sequence"/>
</dbReference>
<dbReference type="AlphaFoldDB" id="A0A2T0M127"/>
<dbReference type="OrthoDB" id="195526at2"/>
<accession>A0A2T0M127</accession>
<dbReference type="Gene3D" id="3.20.20.190">
    <property type="entry name" value="Phosphatidylinositol (PI) phosphodiesterase"/>
    <property type="match status" value="1"/>
</dbReference>
<dbReference type="GO" id="GO:0006629">
    <property type="term" value="P:lipid metabolic process"/>
    <property type="evidence" value="ECO:0007669"/>
    <property type="project" value="InterPro"/>
</dbReference>
<keyword evidence="3" id="KW-1185">Reference proteome</keyword>
<reference evidence="2 3" key="1">
    <citation type="submission" date="2018-03" db="EMBL/GenBank/DDBJ databases">
        <title>Genomic Encyclopedia of Type Strains, Phase III (KMG-III): the genomes of soil and plant-associated and newly described type strains.</title>
        <authorList>
            <person name="Whitman W."/>
        </authorList>
    </citation>
    <scope>NUCLEOTIDE SEQUENCE [LARGE SCALE GENOMIC DNA]</scope>
    <source>
        <strain evidence="2 3">CGMCC 4.7125</strain>
    </source>
</reference>
<name>A0A2T0M127_9PSEU</name>
<feature type="chain" id="PRO_5015510384" evidence="1">
    <location>
        <begin position="24"/>
        <end position="338"/>
    </location>
</feature>
<evidence type="ECO:0000313" key="3">
    <source>
        <dbReference type="Proteomes" id="UP000238362"/>
    </source>
</evidence>
<sequence length="338" mass="36523">MRLFSRVLGTATAIVLFGGTVVAADPVRVSGTTTVGVHNTYERGAYTYLAQALDAGAALIELDVWPNIITREWKVSHGDPLGNDNNCVVADSPDDLYTGTRNKNLEHCLDDIRVWLDAHPGSGPILLKLEMKTGFANNRGLGPDELDSVLRDRLGDAVFRPADLLGGHSTLDAAARADNWPSRESLRGKVIVEAIPGTVEERNPTDTLRTDVEIAQRLRSLHAAGRLAEAQVFPAVHNAASGDPRTRYADAGLRPWFVVFDGDAATYVEHVDTAWYDDNHYLLVMTDAHAVAPGIDARTPTEAEALRRVAELAAAHASVVTSDWTGLPNVLSQVLPRG</sequence>
<keyword evidence="1" id="KW-0732">Signal</keyword>
<proteinExistence type="predicted"/>
<dbReference type="InterPro" id="IPR017946">
    <property type="entry name" value="PLC-like_Pdiesterase_TIM-brl"/>
</dbReference>
<gene>
    <name evidence="2" type="ORF">B0I33_102424</name>
</gene>
<dbReference type="Pfam" id="PF16670">
    <property type="entry name" value="PI-PLC-C1"/>
    <property type="match status" value="1"/>
</dbReference>
<comment type="caution">
    <text evidence="2">The sequence shown here is derived from an EMBL/GenBank/DDBJ whole genome shotgun (WGS) entry which is preliminary data.</text>
</comment>
<protein>
    <submittedName>
        <fullName evidence="2">Calcium-dependent phosphoinositide phospholipase C</fullName>
    </submittedName>
</protein>
<organism evidence="2 3">
    <name type="scientific">Prauserella shujinwangii</name>
    <dbReference type="NCBI Taxonomy" id="1453103"/>
    <lineage>
        <taxon>Bacteria</taxon>
        <taxon>Bacillati</taxon>
        <taxon>Actinomycetota</taxon>
        <taxon>Actinomycetes</taxon>
        <taxon>Pseudonocardiales</taxon>
        <taxon>Pseudonocardiaceae</taxon>
        <taxon>Prauserella</taxon>
    </lineage>
</organism>